<dbReference type="GO" id="GO:0005829">
    <property type="term" value="C:cytosol"/>
    <property type="evidence" value="ECO:0007669"/>
    <property type="project" value="UniProtKB-SubCell"/>
</dbReference>
<dbReference type="SUPFAM" id="SSF47986">
    <property type="entry name" value="DEATH domain"/>
    <property type="match status" value="1"/>
</dbReference>
<dbReference type="PANTHER" id="PTHR46985:SF2">
    <property type="entry name" value="APOPTOSIS-ASSOCIATED SPECK-LIKE PROTEIN CONTAINING A CARD"/>
    <property type="match status" value="1"/>
</dbReference>
<dbReference type="InterPro" id="IPR001315">
    <property type="entry name" value="CARD"/>
</dbReference>
<dbReference type="GO" id="GO:0006954">
    <property type="term" value="P:inflammatory response"/>
    <property type="evidence" value="ECO:0007669"/>
    <property type="project" value="UniProtKB-KW"/>
</dbReference>
<evidence type="ECO:0000256" key="5">
    <source>
        <dbReference type="ARBA" id="ARBA00023198"/>
    </source>
</evidence>
<dbReference type="InterPro" id="IPR033516">
    <property type="entry name" value="CARD8/ASC/NALP1_CARD"/>
</dbReference>
<dbReference type="Pfam" id="PF00619">
    <property type="entry name" value="CARD"/>
    <property type="match status" value="1"/>
</dbReference>
<evidence type="ECO:0000313" key="8">
    <source>
        <dbReference type="EMBL" id="KAI5621402.1"/>
    </source>
</evidence>
<dbReference type="Pfam" id="PF23679">
    <property type="entry name" value="UPA-FIIND"/>
    <property type="match status" value="1"/>
</dbReference>
<evidence type="ECO:0000256" key="4">
    <source>
        <dbReference type="ARBA" id="ARBA00022859"/>
    </source>
</evidence>
<name>A0AAD5FMV7_SILAS</name>
<keyword evidence="2" id="KW-0963">Cytoplasm</keyword>
<dbReference type="PROSITE" id="PS50209">
    <property type="entry name" value="CARD"/>
    <property type="match status" value="1"/>
</dbReference>
<evidence type="ECO:0000256" key="2">
    <source>
        <dbReference type="ARBA" id="ARBA00022490"/>
    </source>
</evidence>
<accession>A0AAD5FMV7</accession>
<keyword evidence="4" id="KW-0391">Immunity</keyword>
<dbReference type="PANTHER" id="PTHR46985">
    <property type="entry name" value="NACHT, LRR AND PYD DOMAINS-CONTAINING PROTEIN 1"/>
    <property type="match status" value="1"/>
</dbReference>
<dbReference type="GO" id="GO:0045087">
    <property type="term" value="P:innate immune response"/>
    <property type="evidence" value="ECO:0007669"/>
    <property type="project" value="UniProtKB-KW"/>
</dbReference>
<dbReference type="InterPro" id="IPR011029">
    <property type="entry name" value="DEATH-like_dom_sf"/>
</dbReference>
<reference evidence="8" key="1">
    <citation type="submission" date="2018-07" db="EMBL/GenBank/DDBJ databases">
        <title>Comparative genomics of catfishes provides insights into carnivory and benthic adaptation.</title>
        <authorList>
            <person name="Zhang Y."/>
            <person name="Wang D."/>
            <person name="Peng Z."/>
            <person name="Zheng S."/>
            <person name="Shao F."/>
            <person name="Tao W."/>
        </authorList>
    </citation>
    <scope>NUCLEOTIDE SEQUENCE</scope>
    <source>
        <strain evidence="8">Chongqing</strain>
    </source>
</reference>
<dbReference type="InterPro" id="IPR051249">
    <property type="entry name" value="NLRP_Inflammasome"/>
</dbReference>
<dbReference type="EMBL" id="MU551633">
    <property type="protein sequence ID" value="KAI5621402.1"/>
    <property type="molecule type" value="Genomic_DNA"/>
</dbReference>
<dbReference type="InterPro" id="IPR025307">
    <property type="entry name" value="FIIND_dom"/>
</dbReference>
<feature type="coiled-coil region" evidence="6">
    <location>
        <begin position="270"/>
        <end position="297"/>
    </location>
</feature>
<keyword evidence="6" id="KW-0175">Coiled coil</keyword>
<organism evidence="8 9">
    <name type="scientific">Silurus asotus</name>
    <name type="common">Amur catfish</name>
    <name type="synonym">Parasilurus asotus</name>
    <dbReference type="NCBI Taxonomy" id="30991"/>
    <lineage>
        <taxon>Eukaryota</taxon>
        <taxon>Metazoa</taxon>
        <taxon>Chordata</taxon>
        <taxon>Craniata</taxon>
        <taxon>Vertebrata</taxon>
        <taxon>Euteleostomi</taxon>
        <taxon>Actinopterygii</taxon>
        <taxon>Neopterygii</taxon>
        <taxon>Teleostei</taxon>
        <taxon>Ostariophysi</taxon>
        <taxon>Siluriformes</taxon>
        <taxon>Siluridae</taxon>
        <taxon>Silurus</taxon>
    </lineage>
</organism>
<evidence type="ECO:0000256" key="6">
    <source>
        <dbReference type="SAM" id="Coils"/>
    </source>
</evidence>
<keyword evidence="9" id="KW-1185">Reference proteome</keyword>
<gene>
    <name evidence="8" type="ORF">C0J50_19337</name>
</gene>
<dbReference type="Proteomes" id="UP001205998">
    <property type="component" value="Unassembled WGS sequence"/>
</dbReference>
<dbReference type="FunFam" id="1.10.533.10:FF:000013">
    <property type="entry name" value="Apoptosis-associated speck-like protein containing a CARD"/>
    <property type="match status" value="1"/>
</dbReference>
<dbReference type="AlphaFoldDB" id="A0AAD5FMV7"/>
<keyword evidence="3" id="KW-0399">Innate immunity</keyword>
<evidence type="ECO:0000259" key="7">
    <source>
        <dbReference type="PROSITE" id="PS50209"/>
    </source>
</evidence>
<comment type="caution">
    <text evidence="8">The sequence shown here is derived from an EMBL/GenBank/DDBJ whole genome shotgun (WGS) entry which is preliminary data.</text>
</comment>
<protein>
    <submittedName>
        <fullName evidence="8">Caspase recruitment domain-containing protein 8 isoform X3</fullName>
    </submittedName>
</protein>
<dbReference type="CDD" id="cd08330">
    <property type="entry name" value="CARD_ASC_NALP1"/>
    <property type="match status" value="1"/>
</dbReference>
<evidence type="ECO:0000256" key="3">
    <source>
        <dbReference type="ARBA" id="ARBA00022588"/>
    </source>
</evidence>
<proteinExistence type="predicted"/>
<sequence>MKVGVIGVLECDLMSIHNKKDFDQSEEYMSCKVKEEPNDSDDVVSRFQKKHKQECHLAAYDLLMEAALEWRMVSTTMVERPEPWNCALSGSTASTNLSGGVPFHPLLQRGDHSLEESPREGASRWATRSANHGLSVHLGATRRRQTPSWKKKAQALDSKNTKKKKARIIDLDDMPDLSTRLTDIFVHDIESNKVECKDIKASLKCEPDVIDKNLLKNEKISQTTQNSSDDQQNYKSLYLQIIEAMRYLQDKLKKIIKQEGVDTKMDSLKYKQWKNCCDSLQNDLEEIKTENEEISIQDCAALSTETSITVKGDVLQTWKDETQDRSQSGKGQNDEIQSHIKLRELRQSMTCLLVPYVPALELEQVQKQHQSSTYIPCSSTCLLIPGKKYRPLCEPYASQPKAETFGYDYGPNFHPTFEVIFNTEVEDLTLGLLNENGQEVWEPRQVLFTDADFVDIHRDMLIQRVLSVNEIADTLLTKRMISNETYSDIRNAATSQEKMRTFYRSLNSGGKSVKAEFYKVLKEKEHYLVNDLLSRSTYA</sequence>
<dbReference type="Gene3D" id="1.10.533.10">
    <property type="entry name" value="Death Domain, Fas"/>
    <property type="match status" value="1"/>
</dbReference>
<comment type="subcellular location">
    <subcellularLocation>
        <location evidence="1">Cytoplasm</location>
        <location evidence="1">Cytosol</location>
    </subcellularLocation>
</comment>
<evidence type="ECO:0000313" key="9">
    <source>
        <dbReference type="Proteomes" id="UP001205998"/>
    </source>
</evidence>
<feature type="domain" description="CARD" evidence="7">
    <location>
        <begin position="452"/>
        <end position="536"/>
    </location>
</feature>
<dbReference type="GO" id="GO:0042981">
    <property type="term" value="P:regulation of apoptotic process"/>
    <property type="evidence" value="ECO:0007669"/>
    <property type="project" value="InterPro"/>
</dbReference>
<keyword evidence="5" id="KW-0395">Inflammatory response</keyword>
<evidence type="ECO:0000256" key="1">
    <source>
        <dbReference type="ARBA" id="ARBA00004514"/>
    </source>
</evidence>